<dbReference type="EMBL" id="JACHXJ010000002">
    <property type="protein sequence ID" value="MBB3128390.1"/>
    <property type="molecule type" value="Genomic_DNA"/>
</dbReference>
<sequence length="82" mass="9803">MHKTNLETVPVWALLLVACILLIQSLFLFTHSRRHTKYYWIWGIVGLIQAPGPLIAYWLVHIYWPKRKEHLKRGNDRNKPNK</sequence>
<evidence type="ECO:0000256" key="1">
    <source>
        <dbReference type="SAM" id="Phobius"/>
    </source>
</evidence>
<evidence type="ECO:0008006" key="4">
    <source>
        <dbReference type="Google" id="ProtNLM"/>
    </source>
</evidence>
<keyword evidence="1" id="KW-0472">Membrane</keyword>
<dbReference type="Proteomes" id="UP000517523">
    <property type="component" value="Unassembled WGS sequence"/>
</dbReference>
<comment type="caution">
    <text evidence="2">The sequence shown here is derived from an EMBL/GenBank/DDBJ whole genome shotgun (WGS) entry which is preliminary data.</text>
</comment>
<evidence type="ECO:0000313" key="2">
    <source>
        <dbReference type="EMBL" id="MBB3128390.1"/>
    </source>
</evidence>
<accession>A0A839TRV8</accession>
<keyword evidence="1" id="KW-0812">Transmembrane</keyword>
<feature type="transmembrane region" description="Helical" evidence="1">
    <location>
        <begin position="38"/>
        <end position="64"/>
    </location>
</feature>
<organism evidence="2 3">
    <name type="scientific">Paenibacillus rhizosphaerae</name>
    <dbReference type="NCBI Taxonomy" id="297318"/>
    <lineage>
        <taxon>Bacteria</taxon>
        <taxon>Bacillati</taxon>
        <taxon>Bacillota</taxon>
        <taxon>Bacilli</taxon>
        <taxon>Bacillales</taxon>
        <taxon>Paenibacillaceae</taxon>
        <taxon>Paenibacillus</taxon>
    </lineage>
</organism>
<gene>
    <name evidence="2" type="ORF">FHS19_003044</name>
</gene>
<keyword evidence="1" id="KW-1133">Transmembrane helix</keyword>
<dbReference type="AlphaFoldDB" id="A0A839TRV8"/>
<proteinExistence type="predicted"/>
<protein>
    <recommendedName>
        <fullName evidence="4">Sigma-Y antisigma factor component</fullName>
    </recommendedName>
</protein>
<dbReference type="PROSITE" id="PS51257">
    <property type="entry name" value="PROKAR_LIPOPROTEIN"/>
    <property type="match status" value="1"/>
</dbReference>
<feature type="transmembrane region" description="Helical" evidence="1">
    <location>
        <begin position="12"/>
        <end position="32"/>
    </location>
</feature>
<name>A0A839TRV8_9BACL</name>
<reference evidence="2 3" key="1">
    <citation type="submission" date="2020-08" db="EMBL/GenBank/DDBJ databases">
        <title>Genomic Encyclopedia of Type Strains, Phase III (KMG-III): the genomes of soil and plant-associated and newly described type strains.</title>
        <authorList>
            <person name="Whitman W."/>
        </authorList>
    </citation>
    <scope>NUCLEOTIDE SEQUENCE [LARGE SCALE GENOMIC DNA]</scope>
    <source>
        <strain evidence="2 3">CECT 5831</strain>
    </source>
</reference>
<evidence type="ECO:0000313" key="3">
    <source>
        <dbReference type="Proteomes" id="UP000517523"/>
    </source>
</evidence>